<protein>
    <submittedName>
        <fullName evidence="1">Uncharacterized protein</fullName>
    </submittedName>
</protein>
<proteinExistence type="predicted"/>
<name>A0ACC2ESM3_DIPCM</name>
<reference evidence="2" key="1">
    <citation type="journal article" date="2024" name="Proc. Natl. Acad. Sci. U.S.A.">
        <title>Extraordinary preservation of gene collinearity over three hundred million years revealed in homosporous lycophytes.</title>
        <authorList>
            <person name="Li C."/>
            <person name="Wickell D."/>
            <person name="Kuo L.Y."/>
            <person name="Chen X."/>
            <person name="Nie B."/>
            <person name="Liao X."/>
            <person name="Peng D."/>
            <person name="Ji J."/>
            <person name="Jenkins J."/>
            <person name="Williams M."/>
            <person name="Shu S."/>
            <person name="Plott C."/>
            <person name="Barry K."/>
            <person name="Rajasekar S."/>
            <person name="Grimwood J."/>
            <person name="Han X."/>
            <person name="Sun S."/>
            <person name="Hou Z."/>
            <person name="He W."/>
            <person name="Dai G."/>
            <person name="Sun C."/>
            <person name="Schmutz J."/>
            <person name="Leebens-Mack J.H."/>
            <person name="Li F.W."/>
            <person name="Wang L."/>
        </authorList>
    </citation>
    <scope>NUCLEOTIDE SEQUENCE [LARGE SCALE GENOMIC DNA]</scope>
    <source>
        <strain evidence="2">cv. PW_Plant_1</strain>
    </source>
</reference>
<dbReference type="EMBL" id="CM055092">
    <property type="protein sequence ID" value="KAJ7569360.1"/>
    <property type="molecule type" value="Genomic_DNA"/>
</dbReference>
<evidence type="ECO:0000313" key="1">
    <source>
        <dbReference type="EMBL" id="KAJ7569360.1"/>
    </source>
</evidence>
<gene>
    <name evidence="1" type="ORF">O6H91_01G074900</name>
</gene>
<sequence length="717" mass="79820">MPSAAYRMCHVPPQTDFEYSSDKQMAVQANALRGSSTNKTNHPSHSGRLTTKACENGNTTMIRPLSTKVKCQSFGEQWYMKLLVLWVIAGIIASMWVFYSMNADIVKRRRGTLSNMCEERAWMLQDQFVASMNHVRALTALVTTFALEKQPSALDQTTFAAYTARTSFERPLMSGVAYAQRVLHPEREAFEKAQGWIIKRMHSNDVQPARGEYAPTVLTQETLSHLASLDMMSGEEDCENILRARASGKGALTGPFRLLESNHLGVVLTFTVYKRDLSSEATEEERIQATAGYVGGAFDFESLVENLLRQLAGSQAIIVNVYDITNKSRPLVMYGPNTTDTNEIHVSSLEFGDPVRKHEMRCRFYDPPSIPWSAITTSSGILVIVLLVAHILYAAVNRIEKVEEDYRKMEELKVRAESADIAKSQFLATVSHEIRTPMNGVLGMLQMLKDTDLNMTQKDYAHTAHESGKQLIKLINEVLDQAKIESGRMELESVPFDLRVILDDILSLFSAEIKDKRIELAVFVSKRVPDILVGDPVRLHQIITNLVGNSVKFTEQGHIFVCVHLAEDVDAVGVFTQKGYGSDDMDMQNLILSDTLSGSKAVDGRNSWSTFELLLKNEASQKTTFSSIKPSDPSECVNLVFTVEDTGVGIPLLAQERVFTPFMQADSSTSRNYGGTGIGLSISRYLVELMKGKMDFASQPNVGNHFLLQSACQERGS</sequence>
<evidence type="ECO:0000313" key="2">
    <source>
        <dbReference type="Proteomes" id="UP001162992"/>
    </source>
</evidence>
<comment type="caution">
    <text evidence="1">The sequence shown here is derived from an EMBL/GenBank/DDBJ whole genome shotgun (WGS) entry which is preliminary data.</text>
</comment>
<organism evidence="1 2">
    <name type="scientific">Diphasiastrum complanatum</name>
    <name type="common">Issler's clubmoss</name>
    <name type="synonym">Lycopodium complanatum</name>
    <dbReference type="NCBI Taxonomy" id="34168"/>
    <lineage>
        <taxon>Eukaryota</taxon>
        <taxon>Viridiplantae</taxon>
        <taxon>Streptophyta</taxon>
        <taxon>Embryophyta</taxon>
        <taxon>Tracheophyta</taxon>
        <taxon>Lycopodiopsida</taxon>
        <taxon>Lycopodiales</taxon>
        <taxon>Lycopodiaceae</taxon>
        <taxon>Lycopodioideae</taxon>
        <taxon>Diphasiastrum</taxon>
    </lineage>
</organism>
<accession>A0ACC2ESM3</accession>
<keyword evidence="2" id="KW-1185">Reference proteome</keyword>
<dbReference type="Proteomes" id="UP001162992">
    <property type="component" value="Chromosome 1"/>
</dbReference>